<reference evidence="2" key="1">
    <citation type="journal article" date="2023" name="Front. Plant Sci.">
        <title>Chromosomal-level genome assembly of Melastoma candidum provides insights into trichome evolution.</title>
        <authorList>
            <person name="Zhong Y."/>
            <person name="Wu W."/>
            <person name="Sun C."/>
            <person name="Zou P."/>
            <person name="Liu Y."/>
            <person name="Dai S."/>
            <person name="Zhou R."/>
        </authorList>
    </citation>
    <scope>NUCLEOTIDE SEQUENCE [LARGE SCALE GENOMIC DNA]</scope>
</reference>
<proteinExistence type="predicted"/>
<keyword evidence="2" id="KW-1185">Reference proteome</keyword>
<evidence type="ECO:0000313" key="1">
    <source>
        <dbReference type="EMBL" id="KAI4366355.1"/>
    </source>
</evidence>
<sequence>MDTSVGDYGGGVVVRKRTKRLPSRNWKLESFFRVSGIAVISLFLLSHYSSGVSAAGEFLKRLVSHSSKPLHVFFVGNVIVLAIVVLSGIDADSLRIGRGKKGRGGVVMYGIYDEYVARCRATIGRGNDLELLPEAGDVPEVEKQISLFSSPVASIEGGKGSLTVAAAACDRCTRDGCSRKGMKAERSLDIASPCGRGRLVLHGAVGGHALGEPADAARDGSTSNDPPEKFTGEAKLNRTERLALPDIIMPSLAATSDSSKAKKHIIPKSLSKTSINRKKALPKIAAAVRHGGLKNSPRQREMEAERSADIAAAVRHGGLKNSPWQREMEAERSADTPSPRRRGRLVAVRGDGIRMGDHMSIDEFNRNVEKYIAKTWRFIQEESTREINHIG</sequence>
<dbReference type="Proteomes" id="UP001057402">
    <property type="component" value="Chromosome 6"/>
</dbReference>
<accession>A0ACB9QIM3</accession>
<dbReference type="EMBL" id="CM042885">
    <property type="protein sequence ID" value="KAI4366355.1"/>
    <property type="molecule type" value="Genomic_DNA"/>
</dbReference>
<organism evidence="1 2">
    <name type="scientific">Melastoma candidum</name>
    <dbReference type="NCBI Taxonomy" id="119954"/>
    <lineage>
        <taxon>Eukaryota</taxon>
        <taxon>Viridiplantae</taxon>
        <taxon>Streptophyta</taxon>
        <taxon>Embryophyta</taxon>
        <taxon>Tracheophyta</taxon>
        <taxon>Spermatophyta</taxon>
        <taxon>Magnoliopsida</taxon>
        <taxon>eudicotyledons</taxon>
        <taxon>Gunneridae</taxon>
        <taxon>Pentapetalae</taxon>
        <taxon>rosids</taxon>
        <taxon>malvids</taxon>
        <taxon>Myrtales</taxon>
        <taxon>Melastomataceae</taxon>
        <taxon>Melastomatoideae</taxon>
        <taxon>Melastomateae</taxon>
        <taxon>Melastoma</taxon>
    </lineage>
</organism>
<name>A0ACB9QIM3_9MYRT</name>
<comment type="caution">
    <text evidence="1">The sequence shown here is derived from an EMBL/GenBank/DDBJ whole genome shotgun (WGS) entry which is preliminary data.</text>
</comment>
<gene>
    <name evidence="1" type="ORF">MLD38_022242</name>
</gene>
<protein>
    <submittedName>
        <fullName evidence="1">Uncharacterized protein</fullName>
    </submittedName>
</protein>
<evidence type="ECO:0000313" key="2">
    <source>
        <dbReference type="Proteomes" id="UP001057402"/>
    </source>
</evidence>